<protein>
    <submittedName>
        <fullName evidence="1">Uncharacterized protein</fullName>
    </submittedName>
</protein>
<name>A0A3E0EJA0_9FLAO</name>
<keyword evidence="2" id="KW-1185">Reference proteome</keyword>
<dbReference type="EMBL" id="QUNI01000007">
    <property type="protein sequence ID" value="REG98251.1"/>
    <property type="molecule type" value="Genomic_DNA"/>
</dbReference>
<evidence type="ECO:0000313" key="2">
    <source>
        <dbReference type="Proteomes" id="UP000257136"/>
    </source>
</evidence>
<organism evidence="1 2">
    <name type="scientific">Flavobacterium aquicola</name>
    <dbReference type="NCBI Taxonomy" id="1682742"/>
    <lineage>
        <taxon>Bacteria</taxon>
        <taxon>Pseudomonadati</taxon>
        <taxon>Bacteroidota</taxon>
        <taxon>Flavobacteriia</taxon>
        <taxon>Flavobacteriales</taxon>
        <taxon>Flavobacteriaceae</taxon>
        <taxon>Flavobacterium</taxon>
    </lineage>
</organism>
<reference evidence="1 2" key="1">
    <citation type="submission" date="2018-08" db="EMBL/GenBank/DDBJ databases">
        <title>Genomic Encyclopedia of Archaeal and Bacterial Type Strains, Phase II (KMG-II): from individual species to whole genera.</title>
        <authorList>
            <person name="Goeker M."/>
        </authorList>
    </citation>
    <scope>NUCLEOTIDE SEQUENCE [LARGE SCALE GENOMIC DNA]</scope>
    <source>
        <strain evidence="1 2">DSM 100880</strain>
    </source>
</reference>
<accession>A0A3E0EJA0</accession>
<evidence type="ECO:0000313" key="1">
    <source>
        <dbReference type="EMBL" id="REG98251.1"/>
    </source>
</evidence>
<dbReference type="RefSeq" id="WP_170141466.1">
    <property type="nucleotide sequence ID" value="NZ_QUNI01000007.1"/>
</dbReference>
<dbReference type="Proteomes" id="UP000257136">
    <property type="component" value="Unassembled WGS sequence"/>
</dbReference>
<comment type="caution">
    <text evidence="1">The sequence shown here is derived from an EMBL/GenBank/DDBJ whole genome shotgun (WGS) entry which is preliminary data.</text>
</comment>
<gene>
    <name evidence="1" type="ORF">C8P67_107178</name>
</gene>
<dbReference type="AlphaFoldDB" id="A0A3E0EJA0"/>
<proteinExistence type="predicted"/>
<sequence>MKISEALIKKTASLGDILKLPLNSERLQKLTENYVVSNKKIREAIGKQLPIYLEKDC</sequence>